<dbReference type="Proteomes" id="UP000439752">
    <property type="component" value="Unassembled WGS sequence"/>
</dbReference>
<organism evidence="1 2">
    <name type="scientific">Exiguobacterium oxidotolerans</name>
    <dbReference type="NCBI Taxonomy" id="223958"/>
    <lineage>
        <taxon>Bacteria</taxon>
        <taxon>Bacillati</taxon>
        <taxon>Bacillota</taxon>
        <taxon>Bacilli</taxon>
        <taxon>Bacillales</taxon>
        <taxon>Bacillales Family XII. Incertae Sedis</taxon>
        <taxon>Exiguobacterium</taxon>
    </lineage>
</organism>
<gene>
    <name evidence="1" type="ORF">EXIGUO9Y_270319</name>
</gene>
<proteinExistence type="predicted"/>
<protein>
    <submittedName>
        <fullName evidence="1">Uncharacterized protein</fullName>
    </submittedName>
</protein>
<dbReference type="AlphaFoldDB" id="A0A653IBM5"/>
<name>A0A653IBM5_9BACL</name>
<sequence length="69" mass="7865">MVYGKILLSYMYNNTVKKSSTSSRHFKRVHGWCEWIVDADGMDFGVADLNSEVESDGIARYSSLERLLS</sequence>
<accession>A0A653IBM5</accession>
<evidence type="ECO:0000313" key="2">
    <source>
        <dbReference type="Proteomes" id="UP000439752"/>
    </source>
</evidence>
<keyword evidence="2" id="KW-1185">Reference proteome</keyword>
<evidence type="ECO:0000313" key="1">
    <source>
        <dbReference type="EMBL" id="VWX36469.1"/>
    </source>
</evidence>
<reference evidence="1 2" key="1">
    <citation type="submission" date="2019-10" db="EMBL/GenBank/DDBJ databases">
        <authorList>
            <person name="Karimi E."/>
        </authorList>
    </citation>
    <scope>NUCLEOTIDE SEQUENCE [LARGE SCALE GENOMIC DNA]</scope>
    <source>
        <strain evidence="1">Exiguobacterium sp. 9Y</strain>
    </source>
</reference>
<dbReference type="EMBL" id="CABWKQ010000020">
    <property type="protein sequence ID" value="VWX36469.1"/>
    <property type="molecule type" value="Genomic_DNA"/>
</dbReference>